<name>A0A821JZ54_9BILA</name>
<proteinExistence type="predicted"/>
<comment type="caution">
    <text evidence="1">The sequence shown here is derived from an EMBL/GenBank/DDBJ whole genome shotgun (WGS) entry which is preliminary data.</text>
</comment>
<dbReference type="Proteomes" id="UP000663866">
    <property type="component" value="Unassembled WGS sequence"/>
</dbReference>
<dbReference type="EMBL" id="CAJOBG010108283">
    <property type="protein sequence ID" value="CAF4730912.1"/>
    <property type="molecule type" value="Genomic_DNA"/>
</dbReference>
<gene>
    <name evidence="1" type="ORF">OVN521_LOCUS49436</name>
</gene>
<keyword evidence="2" id="KW-1185">Reference proteome</keyword>
<accession>A0A821JZ54</accession>
<evidence type="ECO:0000313" key="1">
    <source>
        <dbReference type="EMBL" id="CAF4730912.1"/>
    </source>
</evidence>
<feature type="non-terminal residue" evidence="1">
    <location>
        <position position="1"/>
    </location>
</feature>
<evidence type="ECO:0000313" key="2">
    <source>
        <dbReference type="Proteomes" id="UP000663866"/>
    </source>
</evidence>
<dbReference type="AlphaFoldDB" id="A0A821JZ54"/>
<sequence>MKDYSITRADTNFEINTLQHFRLSIDENDEMDQDQEQMDIDTSLRFKL</sequence>
<organism evidence="1 2">
    <name type="scientific">Rotaria magnacalcarata</name>
    <dbReference type="NCBI Taxonomy" id="392030"/>
    <lineage>
        <taxon>Eukaryota</taxon>
        <taxon>Metazoa</taxon>
        <taxon>Spiralia</taxon>
        <taxon>Gnathifera</taxon>
        <taxon>Rotifera</taxon>
        <taxon>Eurotatoria</taxon>
        <taxon>Bdelloidea</taxon>
        <taxon>Philodinida</taxon>
        <taxon>Philodinidae</taxon>
        <taxon>Rotaria</taxon>
    </lineage>
</organism>
<protein>
    <submittedName>
        <fullName evidence="1">Uncharacterized protein</fullName>
    </submittedName>
</protein>
<reference evidence="1" key="1">
    <citation type="submission" date="2021-02" db="EMBL/GenBank/DDBJ databases">
        <authorList>
            <person name="Nowell W R."/>
        </authorList>
    </citation>
    <scope>NUCLEOTIDE SEQUENCE</scope>
</reference>